<feature type="domain" description="Amine oxidase" evidence="2">
    <location>
        <begin position="48"/>
        <end position="511"/>
    </location>
</feature>
<dbReference type="PANTHER" id="PTHR10742">
    <property type="entry name" value="FLAVIN MONOAMINE OXIDASE"/>
    <property type="match status" value="1"/>
</dbReference>
<dbReference type="Gene3D" id="1.20.1440.240">
    <property type="match status" value="1"/>
</dbReference>
<dbReference type="GO" id="GO:0016491">
    <property type="term" value="F:oxidoreductase activity"/>
    <property type="evidence" value="ECO:0007669"/>
    <property type="project" value="InterPro"/>
</dbReference>
<dbReference type="Proteomes" id="UP000185696">
    <property type="component" value="Unassembled WGS sequence"/>
</dbReference>
<sequence length="537" mass="58140">MGAATAGSALLQSMTGAIPATAAPAGQFRQGRGGARQAGTVLIIGAGVAGLRAARLLLDQGYSVEISEALDRPGGRNFTARTGDKVVENGSGGTITTQTCTFDEGLYLNLGAGRIPYHHRRVLDLCSRLEVLLEPYIMETTANRFAAVGGVAETNRRVANDTRGHLAALLHRAVKKGALTAELAALSSSQQENLLDLLTVFGDLNTTKDFEYTGSTRAGNKVPLSVTDMPQAPTPLGLGDLIDARYWQNQFYHPVNHLWQATMFQPVGGMDMIVKALVGDLPEGTITYDDPVTSVEILPDGVLVKSAKGGERTVDYCLSNMPLPVLHEKVLKGGFSSDFQKAVGILKFGPSCKVGWQANERFWESDKYQIYGGISWTNDIIQQVWYPSNDYFSEKGTMTGAYNFDDDAIKMGEMSLAERLDTARQSATRLHTEFGDTDIVPNNGLSIAWHKVPYQSGVSAHWDPADVNSAFAYSRLLAPDTPTNRRFFVIGDQVSPLPGWQEGALMSAEYVVGQLTGTQRSEPPVVHQVPDSRALRP</sequence>
<gene>
    <name evidence="3" type="ORF">BLA60_00295</name>
</gene>
<dbReference type="PANTHER" id="PTHR10742:SF410">
    <property type="entry name" value="LYSINE-SPECIFIC HISTONE DEMETHYLASE 2"/>
    <property type="match status" value="1"/>
</dbReference>
<feature type="signal peptide" evidence="1">
    <location>
        <begin position="1"/>
        <end position="22"/>
    </location>
</feature>
<keyword evidence="1" id="KW-0732">Signal</keyword>
<dbReference type="InterPro" id="IPR036188">
    <property type="entry name" value="FAD/NAD-bd_sf"/>
</dbReference>
<protein>
    <recommendedName>
        <fullName evidence="2">Amine oxidase domain-containing protein</fullName>
    </recommendedName>
</protein>
<dbReference type="SUPFAM" id="SSF54373">
    <property type="entry name" value="FAD-linked reductases, C-terminal domain"/>
    <property type="match status" value="1"/>
</dbReference>
<dbReference type="SUPFAM" id="SSF51905">
    <property type="entry name" value="FAD/NAD(P)-binding domain"/>
    <property type="match status" value="1"/>
</dbReference>
<dbReference type="AlphaFoldDB" id="A0A7Z0WT73"/>
<organism evidence="3 4">
    <name type="scientific">Actinophytocola xinjiangensis</name>
    <dbReference type="NCBI Taxonomy" id="485602"/>
    <lineage>
        <taxon>Bacteria</taxon>
        <taxon>Bacillati</taxon>
        <taxon>Actinomycetota</taxon>
        <taxon>Actinomycetes</taxon>
        <taxon>Pseudonocardiales</taxon>
        <taxon>Pseudonocardiaceae</taxon>
    </lineage>
</organism>
<dbReference type="InterPro" id="IPR002937">
    <property type="entry name" value="Amino_oxidase"/>
</dbReference>
<evidence type="ECO:0000259" key="2">
    <source>
        <dbReference type="Pfam" id="PF01593"/>
    </source>
</evidence>
<feature type="chain" id="PRO_5030621073" description="Amine oxidase domain-containing protein" evidence="1">
    <location>
        <begin position="23"/>
        <end position="537"/>
    </location>
</feature>
<dbReference type="EMBL" id="MSIF01000001">
    <property type="protein sequence ID" value="OLF14457.1"/>
    <property type="molecule type" value="Genomic_DNA"/>
</dbReference>
<dbReference type="InterPro" id="IPR050281">
    <property type="entry name" value="Flavin_monoamine_oxidase"/>
</dbReference>
<comment type="caution">
    <text evidence="3">The sequence shown here is derived from an EMBL/GenBank/DDBJ whole genome shotgun (WGS) entry which is preliminary data.</text>
</comment>
<dbReference type="Gene3D" id="3.50.50.60">
    <property type="entry name" value="FAD/NAD(P)-binding domain"/>
    <property type="match status" value="1"/>
</dbReference>
<proteinExistence type="predicted"/>
<reference evidence="3 4" key="1">
    <citation type="submission" date="2016-12" db="EMBL/GenBank/DDBJ databases">
        <title>The draft genome sequence of Actinophytocola xinjiangensis.</title>
        <authorList>
            <person name="Wang W."/>
            <person name="Yuan L."/>
        </authorList>
    </citation>
    <scope>NUCLEOTIDE SEQUENCE [LARGE SCALE GENOMIC DNA]</scope>
    <source>
        <strain evidence="3 4">CGMCC 4.4663</strain>
    </source>
</reference>
<dbReference type="Pfam" id="PF01593">
    <property type="entry name" value="Amino_oxidase"/>
    <property type="match status" value="1"/>
</dbReference>
<accession>A0A7Z0WT73</accession>
<name>A0A7Z0WT73_9PSEU</name>
<keyword evidence="4" id="KW-1185">Reference proteome</keyword>
<evidence type="ECO:0000313" key="4">
    <source>
        <dbReference type="Proteomes" id="UP000185696"/>
    </source>
</evidence>
<evidence type="ECO:0000256" key="1">
    <source>
        <dbReference type="SAM" id="SignalP"/>
    </source>
</evidence>
<evidence type="ECO:0000313" key="3">
    <source>
        <dbReference type="EMBL" id="OLF14457.1"/>
    </source>
</evidence>
<dbReference type="Gene3D" id="3.90.660.10">
    <property type="match status" value="1"/>
</dbReference>